<feature type="compositionally biased region" description="Low complexity" evidence="6">
    <location>
        <begin position="77"/>
        <end position="86"/>
    </location>
</feature>
<dbReference type="AlphaFoldDB" id="A0A0E0E7A0"/>
<comment type="subcellular location">
    <subcellularLocation>
        <location evidence="1">Nucleus</location>
    </subcellularLocation>
</comment>
<feature type="compositionally biased region" description="Basic and acidic residues" evidence="6">
    <location>
        <begin position="1"/>
        <end position="28"/>
    </location>
</feature>
<dbReference type="Gene3D" id="1.20.5.170">
    <property type="match status" value="1"/>
</dbReference>
<evidence type="ECO:0000256" key="6">
    <source>
        <dbReference type="SAM" id="MobiDB-lite"/>
    </source>
</evidence>
<dbReference type="Proteomes" id="UP000008021">
    <property type="component" value="Chromosome 7"/>
</dbReference>
<protein>
    <recommendedName>
        <fullName evidence="7">BZIP domain-containing protein</fullName>
    </recommendedName>
</protein>
<dbReference type="STRING" id="40149.A0A0E0E7A0"/>
<evidence type="ECO:0000256" key="5">
    <source>
        <dbReference type="ARBA" id="ARBA00023242"/>
    </source>
</evidence>
<dbReference type="GO" id="GO:0005634">
    <property type="term" value="C:nucleus"/>
    <property type="evidence" value="ECO:0007669"/>
    <property type="project" value="UniProtKB-SubCell"/>
</dbReference>
<keyword evidence="2" id="KW-0805">Transcription regulation</keyword>
<dbReference type="SMART" id="SM00338">
    <property type="entry name" value="BRLZ"/>
    <property type="match status" value="1"/>
</dbReference>
<dbReference type="GO" id="GO:0045893">
    <property type="term" value="P:positive regulation of DNA-templated transcription"/>
    <property type="evidence" value="ECO:0007669"/>
    <property type="project" value="TreeGrafter"/>
</dbReference>
<sequence>MTTQPPEREASADERRLRRKISNRESARRSGTRKQRHLDELRARADRLRRCNRELAARGHAARGRAGLAGGGRRGLGWRAPRPRLAGAEERPEAGAEASAGGRRGLGWRARRRGRLRATRSGSSAAGRSVARAISASAVGCSGELHLCRRPSSACASSSAVDRPSA</sequence>
<keyword evidence="9" id="KW-1185">Reference proteome</keyword>
<dbReference type="Gramene" id="OMERI07G01350.1">
    <property type="protein sequence ID" value="OMERI07G01350.1"/>
    <property type="gene ID" value="OMERI07G01350"/>
</dbReference>
<organism evidence="8">
    <name type="scientific">Oryza meridionalis</name>
    <dbReference type="NCBI Taxonomy" id="40149"/>
    <lineage>
        <taxon>Eukaryota</taxon>
        <taxon>Viridiplantae</taxon>
        <taxon>Streptophyta</taxon>
        <taxon>Embryophyta</taxon>
        <taxon>Tracheophyta</taxon>
        <taxon>Spermatophyta</taxon>
        <taxon>Magnoliopsida</taxon>
        <taxon>Liliopsida</taxon>
        <taxon>Poales</taxon>
        <taxon>Poaceae</taxon>
        <taxon>BOP clade</taxon>
        <taxon>Oryzoideae</taxon>
        <taxon>Oryzeae</taxon>
        <taxon>Oryzinae</taxon>
        <taxon>Oryza</taxon>
    </lineage>
</organism>
<dbReference type="HOGENOM" id="CLU_1605312_0_0_1"/>
<feature type="region of interest" description="Disordered" evidence="6">
    <location>
        <begin position="1"/>
        <end position="42"/>
    </location>
</feature>
<name>A0A0E0E7A0_9ORYZ</name>
<evidence type="ECO:0000256" key="1">
    <source>
        <dbReference type="ARBA" id="ARBA00004123"/>
    </source>
</evidence>
<evidence type="ECO:0000313" key="8">
    <source>
        <dbReference type="EnsemblPlants" id="OMERI07G01350.1"/>
    </source>
</evidence>
<evidence type="ECO:0000256" key="4">
    <source>
        <dbReference type="ARBA" id="ARBA00023163"/>
    </source>
</evidence>
<keyword evidence="5" id="KW-0539">Nucleus</keyword>
<proteinExistence type="predicted"/>
<feature type="region of interest" description="Disordered" evidence="6">
    <location>
        <begin position="55"/>
        <end position="129"/>
    </location>
</feature>
<dbReference type="PANTHER" id="PTHR45764">
    <property type="entry name" value="BZIP TRANSCRIPTION FACTOR 44"/>
    <property type="match status" value="1"/>
</dbReference>
<dbReference type="PANTHER" id="PTHR45764:SF7">
    <property type="entry name" value="OS09G0474000 PROTEIN"/>
    <property type="match status" value="1"/>
</dbReference>
<feature type="domain" description="BZIP" evidence="7">
    <location>
        <begin position="13"/>
        <end position="58"/>
    </location>
</feature>
<dbReference type="EnsemblPlants" id="OMERI07G01350.1">
    <property type="protein sequence ID" value="OMERI07G01350.1"/>
    <property type="gene ID" value="OMERI07G01350"/>
</dbReference>
<feature type="compositionally biased region" description="Low complexity" evidence="6">
    <location>
        <begin position="119"/>
        <end position="129"/>
    </location>
</feature>
<accession>A0A0E0E7A0</accession>
<feature type="compositionally biased region" description="Basic residues" evidence="6">
    <location>
        <begin position="109"/>
        <end position="118"/>
    </location>
</feature>
<keyword evidence="3" id="KW-0238">DNA-binding</keyword>
<dbReference type="InterPro" id="IPR046347">
    <property type="entry name" value="bZIP_sf"/>
</dbReference>
<evidence type="ECO:0000259" key="7">
    <source>
        <dbReference type="PROSITE" id="PS50217"/>
    </source>
</evidence>
<dbReference type="FunFam" id="1.20.5.170:FF:000020">
    <property type="entry name" value="BZIP transcription factor"/>
    <property type="match status" value="1"/>
</dbReference>
<evidence type="ECO:0000313" key="9">
    <source>
        <dbReference type="Proteomes" id="UP000008021"/>
    </source>
</evidence>
<dbReference type="GO" id="GO:0003700">
    <property type="term" value="F:DNA-binding transcription factor activity"/>
    <property type="evidence" value="ECO:0007669"/>
    <property type="project" value="InterPro"/>
</dbReference>
<reference evidence="8" key="1">
    <citation type="submission" date="2015-04" db="UniProtKB">
        <authorList>
            <consortium name="EnsemblPlants"/>
        </authorList>
    </citation>
    <scope>IDENTIFICATION</scope>
</reference>
<dbReference type="GO" id="GO:0000976">
    <property type="term" value="F:transcription cis-regulatory region binding"/>
    <property type="evidence" value="ECO:0007669"/>
    <property type="project" value="TreeGrafter"/>
</dbReference>
<reference evidence="8" key="2">
    <citation type="submission" date="2018-05" db="EMBL/GenBank/DDBJ databases">
        <title>OmerRS3 (Oryza meridionalis Reference Sequence Version 3).</title>
        <authorList>
            <person name="Zhang J."/>
            <person name="Kudrna D."/>
            <person name="Lee S."/>
            <person name="Talag J."/>
            <person name="Welchert J."/>
            <person name="Wing R.A."/>
        </authorList>
    </citation>
    <scope>NUCLEOTIDE SEQUENCE [LARGE SCALE GENOMIC DNA]</scope>
    <source>
        <strain evidence="8">cv. OR44</strain>
    </source>
</reference>
<dbReference type="SUPFAM" id="SSF57959">
    <property type="entry name" value="Leucine zipper domain"/>
    <property type="match status" value="1"/>
</dbReference>
<evidence type="ECO:0000256" key="3">
    <source>
        <dbReference type="ARBA" id="ARBA00023125"/>
    </source>
</evidence>
<evidence type="ECO:0000256" key="2">
    <source>
        <dbReference type="ARBA" id="ARBA00023015"/>
    </source>
</evidence>
<keyword evidence="4" id="KW-0804">Transcription</keyword>
<dbReference type="PROSITE" id="PS50217">
    <property type="entry name" value="BZIP"/>
    <property type="match status" value="1"/>
</dbReference>
<dbReference type="InterPro" id="IPR004827">
    <property type="entry name" value="bZIP"/>
</dbReference>